<dbReference type="PROSITE" id="PS51257">
    <property type="entry name" value="PROKAR_LIPOPROTEIN"/>
    <property type="match status" value="1"/>
</dbReference>
<dbReference type="Proteomes" id="UP000029986">
    <property type="component" value="Chromosome"/>
</dbReference>
<protein>
    <submittedName>
        <fullName evidence="2">Flagellar protein FlhE</fullName>
    </submittedName>
</protein>
<dbReference type="AlphaFoldDB" id="A0A097R3P0"/>
<name>A0A097R3P0_HAFAL</name>
<reference evidence="2 3" key="1">
    <citation type="journal article" date="2014" name="Gut Pathog.">
        <title>Gene clusters of Hafnia alvei strain FB1 important in survival and pathogenesis: a draft genome perspective.</title>
        <authorList>
            <person name="Tan J.Y."/>
            <person name="Yin W.F."/>
            <person name="Chan K.G."/>
        </authorList>
    </citation>
    <scope>NUCLEOTIDE SEQUENCE [LARGE SCALE GENOMIC DNA]</scope>
    <source>
        <strain evidence="2 3">FB1</strain>
    </source>
</reference>
<dbReference type="EMBL" id="CP009706">
    <property type="protein sequence ID" value="AIU73335.1"/>
    <property type="molecule type" value="Genomic_DNA"/>
</dbReference>
<dbReference type="KEGG" id="hav:AT03_13650"/>
<proteinExistence type="predicted"/>
<dbReference type="HOGENOM" id="CLU_140250_0_0_6"/>
<dbReference type="RefSeq" id="WP_025802306.1">
    <property type="nucleotide sequence ID" value="NZ_CP009706.1"/>
</dbReference>
<keyword evidence="1" id="KW-0732">Signal</keyword>
<gene>
    <name evidence="2" type="ORF">AT03_13650</name>
</gene>
<evidence type="ECO:0000313" key="3">
    <source>
        <dbReference type="Proteomes" id="UP000029986"/>
    </source>
</evidence>
<sequence length="134" mass="13894">MKRVISLALLMISSGCASAAGGSWSADSTGATLSHKGVSVTSRPLSPTVGIPAGATIQDVVWRYQLLNPAPAGLAVQLCSPQRCFWLDSANGQSSALQGESAASPLTMTLQIPGKGVIYPPVRVVSQQVIVNYR</sequence>
<feature type="signal peptide" evidence="1">
    <location>
        <begin position="1"/>
        <end position="19"/>
    </location>
</feature>
<organism evidence="2 3">
    <name type="scientific">Hafnia alvei FB1</name>
    <dbReference type="NCBI Taxonomy" id="1453496"/>
    <lineage>
        <taxon>Bacteria</taxon>
        <taxon>Pseudomonadati</taxon>
        <taxon>Pseudomonadota</taxon>
        <taxon>Gammaproteobacteria</taxon>
        <taxon>Enterobacterales</taxon>
        <taxon>Hafniaceae</taxon>
        <taxon>Hafnia</taxon>
    </lineage>
</organism>
<keyword evidence="3" id="KW-1185">Reference proteome</keyword>
<dbReference type="PATRIC" id="fig|1453496.5.peg.2783"/>
<accession>A0A097R3P0</accession>
<dbReference type="Pfam" id="PF06366">
    <property type="entry name" value="FlhE"/>
    <property type="match status" value="1"/>
</dbReference>
<evidence type="ECO:0000313" key="2">
    <source>
        <dbReference type="EMBL" id="AIU73335.1"/>
    </source>
</evidence>
<dbReference type="InterPro" id="IPR009420">
    <property type="entry name" value="FlhE"/>
</dbReference>
<keyword evidence="2" id="KW-0966">Cell projection</keyword>
<evidence type="ECO:0000256" key="1">
    <source>
        <dbReference type="SAM" id="SignalP"/>
    </source>
</evidence>
<keyword evidence="2" id="KW-0282">Flagellum</keyword>
<dbReference type="OrthoDB" id="6521367at2"/>
<dbReference type="eggNOG" id="ENOG502ZRXW">
    <property type="taxonomic scope" value="Bacteria"/>
</dbReference>
<feature type="chain" id="PRO_5001937213" evidence="1">
    <location>
        <begin position="20"/>
        <end position="134"/>
    </location>
</feature>
<keyword evidence="2" id="KW-0969">Cilium</keyword>